<dbReference type="Proteomes" id="UP001576774">
    <property type="component" value="Unassembled WGS sequence"/>
</dbReference>
<dbReference type="PANTHER" id="PTHR36844">
    <property type="entry name" value="PROTEASE PRSW"/>
    <property type="match status" value="1"/>
</dbReference>
<keyword evidence="2" id="KW-0645">Protease</keyword>
<evidence type="ECO:0000313" key="3">
    <source>
        <dbReference type="Proteomes" id="UP001576774"/>
    </source>
</evidence>
<keyword evidence="2" id="KW-0378">Hydrolase</keyword>
<dbReference type="EMBL" id="JBHFNQ010000005">
    <property type="protein sequence ID" value="MFB2875343.1"/>
    <property type="molecule type" value="Genomic_DNA"/>
</dbReference>
<feature type="transmembrane region" description="Helical" evidence="1">
    <location>
        <begin position="21"/>
        <end position="40"/>
    </location>
</feature>
<comment type="caution">
    <text evidence="2">The sequence shown here is derived from an EMBL/GenBank/DDBJ whole genome shotgun (WGS) entry which is preliminary data.</text>
</comment>
<feature type="transmembrane region" description="Helical" evidence="1">
    <location>
        <begin position="244"/>
        <end position="273"/>
    </location>
</feature>
<dbReference type="RefSeq" id="WP_413268509.1">
    <property type="nucleotide sequence ID" value="NZ_JBHFNQ010000005.1"/>
</dbReference>
<dbReference type="InterPro" id="IPR026898">
    <property type="entry name" value="PrsW"/>
</dbReference>
<sequence>MPLTNRARILYDSPLSHPRKAIPIVLFLAVLVIISARVLIRNFFGGMSPAGFQIFLLSLAGTLLISIIPLAILWFLDRREPESKWLYLIAILWGALIATALAYPINTWIIENIANLVKTTPILQTIYGSDAKTVIGAPLAGPIVEETTKGLGILLLFWLLKSEFDGVRDGFIYGALVGIGFNLLEAPFYVAKGFIATGDVPLYFQMADRFALFGLAGHALYSGLFGMGLGLARQTTRKWLRYAAPVTGWLLGFVGHFLNNGIGLILFLAIYLVTGKSIAAHEPAKPAVSAVVEPFLNQWFQHSAIRAIGFFPFFLIVGVMLWQSGNWELQVIRDGLADEKEPVITPGEYEGVKGDRLFATRRIPGLDRRTSKAIVRAQNELAIRKWRVNHDGKDVETDPLVASWREELARLRERIKTAVIS</sequence>
<feature type="transmembrane region" description="Helical" evidence="1">
    <location>
        <begin position="210"/>
        <end position="232"/>
    </location>
</feature>
<proteinExistence type="predicted"/>
<gene>
    <name evidence="2" type="ORF">ACE1CC_00470</name>
</gene>
<keyword evidence="1" id="KW-1133">Transmembrane helix</keyword>
<keyword evidence="2" id="KW-0482">Metalloprotease</keyword>
<feature type="transmembrane region" description="Helical" evidence="1">
    <location>
        <begin position="171"/>
        <end position="190"/>
    </location>
</feature>
<evidence type="ECO:0000313" key="2">
    <source>
        <dbReference type="EMBL" id="MFB2875343.1"/>
    </source>
</evidence>
<reference evidence="2 3" key="1">
    <citation type="submission" date="2024-09" db="EMBL/GenBank/DDBJ databases">
        <title>Floridaenema gen nov. (Aerosakkonemataceae, Aerosakkonematales ord. nov., Cyanobacteria) from benthic tropical and subtropical fresh waters, with the description of four new species.</title>
        <authorList>
            <person name="Moretto J.A."/>
            <person name="Berthold D.E."/>
            <person name="Lefler F.W."/>
            <person name="Huang I.-S."/>
            <person name="Laughinghouse H. IV."/>
        </authorList>
    </citation>
    <scope>NUCLEOTIDE SEQUENCE [LARGE SCALE GENOMIC DNA]</scope>
    <source>
        <strain evidence="2 3">BLCC-F46</strain>
    </source>
</reference>
<dbReference type="PANTHER" id="PTHR36844:SF1">
    <property type="entry name" value="PROTEASE PRSW"/>
    <property type="match status" value="1"/>
</dbReference>
<dbReference type="Pfam" id="PF13367">
    <property type="entry name" value="PrsW-protease"/>
    <property type="match status" value="1"/>
</dbReference>
<dbReference type="GO" id="GO:0008237">
    <property type="term" value="F:metallopeptidase activity"/>
    <property type="evidence" value="ECO:0007669"/>
    <property type="project" value="UniProtKB-KW"/>
</dbReference>
<keyword evidence="1" id="KW-0812">Transmembrane</keyword>
<evidence type="ECO:0000256" key="1">
    <source>
        <dbReference type="SAM" id="Phobius"/>
    </source>
</evidence>
<feature type="transmembrane region" description="Helical" evidence="1">
    <location>
        <begin position="139"/>
        <end position="159"/>
    </location>
</feature>
<protein>
    <submittedName>
        <fullName evidence="2">PrsW family intramembrane metalloprotease</fullName>
    </submittedName>
</protein>
<keyword evidence="3" id="KW-1185">Reference proteome</keyword>
<name>A0ABV4WXU7_9CYAN</name>
<keyword evidence="1" id="KW-0472">Membrane</keyword>
<accession>A0ABV4WXU7</accession>
<organism evidence="2 3">
    <name type="scientific">Floridaenema aerugineum BLCC-F46</name>
    <dbReference type="NCBI Taxonomy" id="3153654"/>
    <lineage>
        <taxon>Bacteria</taxon>
        <taxon>Bacillati</taxon>
        <taxon>Cyanobacteriota</taxon>
        <taxon>Cyanophyceae</taxon>
        <taxon>Oscillatoriophycideae</taxon>
        <taxon>Aerosakkonematales</taxon>
        <taxon>Aerosakkonemataceae</taxon>
        <taxon>Floridanema</taxon>
        <taxon>Floridanema aerugineum</taxon>
    </lineage>
</organism>
<feature type="transmembrane region" description="Helical" evidence="1">
    <location>
        <begin position="52"/>
        <end position="76"/>
    </location>
</feature>
<feature type="transmembrane region" description="Helical" evidence="1">
    <location>
        <begin position="304"/>
        <end position="322"/>
    </location>
</feature>
<feature type="transmembrane region" description="Helical" evidence="1">
    <location>
        <begin position="85"/>
        <end position="105"/>
    </location>
</feature>